<evidence type="ECO:0000313" key="4">
    <source>
        <dbReference type="Proteomes" id="UP000501690"/>
    </source>
</evidence>
<dbReference type="EMBL" id="CP039351">
    <property type="protein sequence ID" value="QCD99374.1"/>
    <property type="molecule type" value="Genomic_DNA"/>
</dbReference>
<dbReference type="Proteomes" id="UP000501690">
    <property type="component" value="Linkage Group LG7"/>
</dbReference>
<name>A0A4D6MI14_VIGUN</name>
<keyword evidence="4" id="KW-1185">Reference proteome</keyword>
<sequence length="676" mass="76141">MSSSSLSDRSATKIHSDRVGASLAFPSTSSSTTSSDEEGVVGSPSHSGYEWVDKGVREYFSKYQSSSSIRKFAAAYAILDEDSPDEAVSLDQVDRANNACDGRGGVVVNPHGRPYFFDDDVPKFLFYWTRNPLHYDEWPQTMLSAEDCEILNLPDSLPRRLPTKRIVAILNSPRPCGDMLALMALHEGVGAGQKSHFQLLREKVNARKKDEDALVGSSSGAAGRNSAGGGTPRPPPAAEKKRKKTSQKVVAYTRLMGTKMQIYDGMSITISQQEADIIAHSPLPILMKAFAEYQSRALVIGRHIGHELVKSSHVKELETEVSSLKVEKENLMSEVSNFRSQLSQALNDRKSWKNHCLETKEKGKKTLEEIATSKRVVEELKITNAELDKELWELRESVIEEHELGFKKALWQAVLLFSVPANDQHFDVGKDVYKKPLVRLEDIPPCPEHPEDTPFREDREGLGLTYGWLSIPGLSWLNIVGLPETSPLIACITYSVFEQLYQQVLVRDRVLGEILSRPRLIDCINRDLRDLESTLVHKLYQQELVRYGVLGETLSRPWLIGCINRDLRDLESTLVDRLYQQGLELKITNAELDKELWELRESVIEEHELGFKKALWQAVLLFSVPANDQHFDVGKDVYKKPLVRLEDIPPCPEHPEDTPFREDREGVDADGAEGRD</sequence>
<keyword evidence="1" id="KW-0175">Coiled coil</keyword>
<gene>
    <name evidence="3" type="ORF">DEO72_LG7g655</name>
</gene>
<protein>
    <submittedName>
        <fullName evidence="3">Uncharacterized protein</fullName>
    </submittedName>
</protein>
<feature type="coiled-coil region" evidence="1">
    <location>
        <begin position="314"/>
        <end position="397"/>
    </location>
</feature>
<feature type="region of interest" description="Disordered" evidence="2">
    <location>
        <begin position="210"/>
        <end position="246"/>
    </location>
</feature>
<evidence type="ECO:0000256" key="1">
    <source>
        <dbReference type="SAM" id="Coils"/>
    </source>
</evidence>
<evidence type="ECO:0000313" key="3">
    <source>
        <dbReference type="EMBL" id="QCD99374.1"/>
    </source>
</evidence>
<proteinExistence type="predicted"/>
<feature type="region of interest" description="Disordered" evidence="2">
    <location>
        <begin position="22"/>
        <end position="47"/>
    </location>
</feature>
<dbReference type="AlphaFoldDB" id="A0A4D6MI14"/>
<accession>A0A4D6MI14</accession>
<feature type="region of interest" description="Disordered" evidence="2">
    <location>
        <begin position="647"/>
        <end position="676"/>
    </location>
</feature>
<feature type="compositionally biased region" description="Low complexity" evidence="2">
    <location>
        <begin position="216"/>
        <end position="225"/>
    </location>
</feature>
<evidence type="ECO:0000256" key="2">
    <source>
        <dbReference type="SAM" id="MobiDB-lite"/>
    </source>
</evidence>
<organism evidence="3 4">
    <name type="scientific">Vigna unguiculata</name>
    <name type="common">Cowpea</name>
    <dbReference type="NCBI Taxonomy" id="3917"/>
    <lineage>
        <taxon>Eukaryota</taxon>
        <taxon>Viridiplantae</taxon>
        <taxon>Streptophyta</taxon>
        <taxon>Embryophyta</taxon>
        <taxon>Tracheophyta</taxon>
        <taxon>Spermatophyta</taxon>
        <taxon>Magnoliopsida</taxon>
        <taxon>eudicotyledons</taxon>
        <taxon>Gunneridae</taxon>
        <taxon>Pentapetalae</taxon>
        <taxon>rosids</taxon>
        <taxon>fabids</taxon>
        <taxon>Fabales</taxon>
        <taxon>Fabaceae</taxon>
        <taxon>Papilionoideae</taxon>
        <taxon>50 kb inversion clade</taxon>
        <taxon>NPAAA clade</taxon>
        <taxon>indigoferoid/millettioid clade</taxon>
        <taxon>Phaseoleae</taxon>
        <taxon>Vigna</taxon>
    </lineage>
</organism>
<reference evidence="3 4" key="1">
    <citation type="submission" date="2019-04" db="EMBL/GenBank/DDBJ databases">
        <title>An improved genome assembly and genetic linkage map for asparagus bean, Vigna unguiculata ssp. sesquipedialis.</title>
        <authorList>
            <person name="Xia Q."/>
            <person name="Zhang R."/>
            <person name="Dong Y."/>
        </authorList>
    </citation>
    <scope>NUCLEOTIDE SEQUENCE [LARGE SCALE GENOMIC DNA]</scope>
    <source>
        <tissue evidence="3">Leaf</tissue>
    </source>
</reference>